<dbReference type="KEGG" id="huw:FPZ11_18310"/>
<dbReference type="InterPro" id="IPR029044">
    <property type="entry name" value="Nucleotide-diphossugar_trans"/>
</dbReference>
<dbReference type="PANTHER" id="PTHR43685">
    <property type="entry name" value="GLYCOSYLTRANSFERASE"/>
    <property type="match status" value="1"/>
</dbReference>
<keyword evidence="3 5" id="KW-0808">Transferase</keyword>
<name>A0A5B8M9Z3_9MICO</name>
<evidence type="ECO:0000259" key="4">
    <source>
        <dbReference type="Pfam" id="PF00535"/>
    </source>
</evidence>
<dbReference type="PANTHER" id="PTHR43685:SF5">
    <property type="entry name" value="GLYCOSYLTRANSFERASE EPSE-RELATED"/>
    <property type="match status" value="1"/>
</dbReference>
<accession>A0A5B8M9Z3</accession>
<sequence>MPGFSLLLPVYNGDSAEFLLRAYRSTVMEQTLPPSEVVLVQDGPVSAPIVSAIAELDKSTPVPLKIVILPENRGLAEALTAGLAECAFDVVARIDADDVSEPNRFTVQLDLIAQGYELVGSGLREFTETEAGEQLGVRRIPPTDPEEIGAYARFHDPFNHPSVVYTKAAVDKAGGYQPLGMMEDYWLFARMLAGGVRAINSPEALVRYRVSSGAYKRRGGLKLLKSEWMLQRAFRASGFTSRAQFARNIVVRGGYRLVPEWVRRRAYRTLIVGDTEATAR</sequence>
<evidence type="ECO:0000256" key="1">
    <source>
        <dbReference type="ARBA" id="ARBA00006739"/>
    </source>
</evidence>
<evidence type="ECO:0000256" key="2">
    <source>
        <dbReference type="ARBA" id="ARBA00022676"/>
    </source>
</evidence>
<feature type="domain" description="Glycosyltransferase 2-like" evidence="4">
    <location>
        <begin position="5"/>
        <end position="129"/>
    </location>
</feature>
<dbReference type="InterPro" id="IPR001173">
    <property type="entry name" value="Glyco_trans_2-like"/>
</dbReference>
<evidence type="ECO:0000256" key="3">
    <source>
        <dbReference type="ARBA" id="ARBA00022679"/>
    </source>
</evidence>
<dbReference type="GO" id="GO:0016757">
    <property type="term" value="F:glycosyltransferase activity"/>
    <property type="evidence" value="ECO:0007669"/>
    <property type="project" value="UniProtKB-KW"/>
</dbReference>
<dbReference type="Pfam" id="PF00535">
    <property type="entry name" value="Glycos_transf_2"/>
    <property type="match status" value="1"/>
</dbReference>
<evidence type="ECO:0000313" key="5">
    <source>
        <dbReference type="EMBL" id="QDZ17004.1"/>
    </source>
</evidence>
<dbReference type="SUPFAM" id="SSF53448">
    <property type="entry name" value="Nucleotide-diphospho-sugar transferases"/>
    <property type="match status" value="1"/>
</dbReference>
<keyword evidence="2" id="KW-0328">Glycosyltransferase</keyword>
<evidence type="ECO:0000313" key="6">
    <source>
        <dbReference type="Proteomes" id="UP000320216"/>
    </source>
</evidence>
<dbReference type="InterPro" id="IPR050834">
    <property type="entry name" value="Glycosyltransf_2"/>
</dbReference>
<comment type="similarity">
    <text evidence="1">Belongs to the glycosyltransferase 2 family.</text>
</comment>
<keyword evidence="6" id="KW-1185">Reference proteome</keyword>
<reference evidence="5 6" key="1">
    <citation type="submission" date="2019-07" db="EMBL/GenBank/DDBJ databases">
        <title>Full genome sequence of Humibacter sp. WJ7-1.</title>
        <authorList>
            <person name="Im W.-T."/>
        </authorList>
    </citation>
    <scope>NUCLEOTIDE SEQUENCE [LARGE SCALE GENOMIC DNA]</scope>
    <source>
        <strain evidence="5 6">WJ7-1</strain>
    </source>
</reference>
<dbReference type="Proteomes" id="UP000320216">
    <property type="component" value="Chromosome"/>
</dbReference>
<dbReference type="OrthoDB" id="7665907at2"/>
<protein>
    <submittedName>
        <fullName evidence="5">Glycosyltransferase</fullName>
    </submittedName>
</protein>
<dbReference type="EMBL" id="CP042305">
    <property type="protein sequence ID" value="QDZ17004.1"/>
    <property type="molecule type" value="Genomic_DNA"/>
</dbReference>
<organism evidence="5 6">
    <name type="scientific">Humibacter ginsenosidimutans</name>
    <dbReference type="NCBI Taxonomy" id="2599293"/>
    <lineage>
        <taxon>Bacteria</taxon>
        <taxon>Bacillati</taxon>
        <taxon>Actinomycetota</taxon>
        <taxon>Actinomycetes</taxon>
        <taxon>Micrococcales</taxon>
        <taxon>Microbacteriaceae</taxon>
        <taxon>Humibacter</taxon>
    </lineage>
</organism>
<proteinExistence type="inferred from homology"/>
<dbReference type="AlphaFoldDB" id="A0A5B8M9Z3"/>
<gene>
    <name evidence="5" type="ORF">FPZ11_18310</name>
</gene>
<dbReference type="Gene3D" id="3.90.550.10">
    <property type="entry name" value="Spore Coat Polysaccharide Biosynthesis Protein SpsA, Chain A"/>
    <property type="match status" value="1"/>
</dbReference>